<name>W9GQ43_9PROT</name>
<dbReference type="InterPro" id="IPR036291">
    <property type="entry name" value="NAD(P)-bd_dom_sf"/>
</dbReference>
<evidence type="ECO:0000313" key="3">
    <source>
        <dbReference type="Proteomes" id="UP000019486"/>
    </source>
</evidence>
<dbReference type="Proteomes" id="UP000019486">
    <property type="component" value="Unassembled WGS sequence"/>
</dbReference>
<comment type="caution">
    <text evidence="2">The sequence shown here is derived from an EMBL/GenBank/DDBJ whole genome shotgun (WGS) entry which is preliminary data.</text>
</comment>
<evidence type="ECO:0000259" key="1">
    <source>
        <dbReference type="Pfam" id="PF01370"/>
    </source>
</evidence>
<dbReference type="InterPro" id="IPR050177">
    <property type="entry name" value="Lipid_A_modif_metabolic_enz"/>
</dbReference>
<dbReference type="STRING" id="1385369.N825_32485"/>
<dbReference type="SUPFAM" id="SSF51735">
    <property type="entry name" value="NAD(P)-binding Rossmann-fold domains"/>
    <property type="match status" value="1"/>
</dbReference>
<dbReference type="Pfam" id="PF01370">
    <property type="entry name" value="Epimerase"/>
    <property type="match status" value="1"/>
</dbReference>
<protein>
    <submittedName>
        <fullName evidence="2">NAD-dependent epimerase</fullName>
    </submittedName>
</protein>
<dbReference type="InterPro" id="IPR001509">
    <property type="entry name" value="Epimerase_deHydtase"/>
</dbReference>
<dbReference type="PATRIC" id="fig|1385369.3.peg.7071"/>
<dbReference type="PANTHER" id="PTHR43245">
    <property type="entry name" value="BIFUNCTIONAL POLYMYXIN RESISTANCE PROTEIN ARNA"/>
    <property type="match status" value="1"/>
</dbReference>
<proteinExistence type="predicted"/>
<gene>
    <name evidence="2" type="ORF">N825_32485</name>
</gene>
<dbReference type="PANTHER" id="PTHR43245:SF13">
    <property type="entry name" value="UDP-D-APIOSE_UDP-D-XYLOSE SYNTHASE 2"/>
    <property type="match status" value="1"/>
</dbReference>
<reference evidence="2 3" key="1">
    <citation type="submission" date="2013-08" db="EMBL/GenBank/DDBJ databases">
        <title>The genome sequence of Skermanella stibiiresistens.</title>
        <authorList>
            <person name="Zhu W."/>
            <person name="Wang G."/>
        </authorList>
    </citation>
    <scope>NUCLEOTIDE SEQUENCE [LARGE SCALE GENOMIC DNA]</scope>
    <source>
        <strain evidence="2 3">SB22</strain>
    </source>
</reference>
<dbReference type="AlphaFoldDB" id="W9GQ43"/>
<keyword evidence="3" id="KW-1185">Reference proteome</keyword>
<feature type="domain" description="NAD-dependent epimerase/dehydratase" evidence="1">
    <location>
        <begin position="5"/>
        <end position="262"/>
    </location>
</feature>
<dbReference type="Gene3D" id="3.40.50.720">
    <property type="entry name" value="NAD(P)-binding Rossmann-like Domain"/>
    <property type="match status" value="1"/>
</dbReference>
<evidence type="ECO:0000313" key="2">
    <source>
        <dbReference type="EMBL" id="EWY35889.1"/>
    </source>
</evidence>
<dbReference type="EMBL" id="AVFL01000062">
    <property type="protein sequence ID" value="EWY35889.1"/>
    <property type="molecule type" value="Genomic_DNA"/>
</dbReference>
<accession>W9GQ43</accession>
<sequence>MHMKILVTGAAGFIAGYVVAELLKHGHHVVGIDNFSKYGPVAKAHDTHPNYRFVFGDCKDTRLMTELAGDCDRIIAGAAMIGGISYFHQYAYDLLAENERITASTFDAAIAARRSGRLSRIVALSSSMVFESATTFPTPETEITRAPPPASSYGFQKLAVEYFARAAHQQYGLPFTIVRPFNCVGLGEGKALGDAEVMSGNVKLSMSHVLPDLAQKVLRGQDPLHILGEGDQVRCYTHGADLARGIRLCAELPEAENDDFNLSTAEPTTVLELAELVWREVHGDKPFRHTCDAPFEYDVRRRVPDTAKAERVLGFTATVPLAESVREVVGWVRAELAANRL</sequence>
<organism evidence="2 3">
    <name type="scientific">Skermanella stibiiresistens SB22</name>
    <dbReference type="NCBI Taxonomy" id="1385369"/>
    <lineage>
        <taxon>Bacteria</taxon>
        <taxon>Pseudomonadati</taxon>
        <taxon>Pseudomonadota</taxon>
        <taxon>Alphaproteobacteria</taxon>
        <taxon>Rhodospirillales</taxon>
        <taxon>Azospirillaceae</taxon>
        <taxon>Skermanella</taxon>
    </lineage>
</organism>